<dbReference type="SUPFAM" id="SSF48371">
    <property type="entry name" value="ARM repeat"/>
    <property type="match status" value="1"/>
</dbReference>
<feature type="compositionally biased region" description="Polar residues" evidence="1">
    <location>
        <begin position="395"/>
        <end position="404"/>
    </location>
</feature>
<dbReference type="Pfam" id="PF02151">
    <property type="entry name" value="UVR"/>
    <property type="match status" value="1"/>
</dbReference>
<dbReference type="SUPFAM" id="SSF49785">
    <property type="entry name" value="Galactose-binding domain-like"/>
    <property type="match status" value="1"/>
</dbReference>
<dbReference type="Gene3D" id="2.60.120.260">
    <property type="entry name" value="Galactose-binding domain-like"/>
    <property type="match status" value="1"/>
</dbReference>
<feature type="domain" description="TOG" evidence="2">
    <location>
        <begin position="539"/>
        <end position="780"/>
    </location>
</feature>
<dbReference type="SMART" id="SM01349">
    <property type="entry name" value="TOG"/>
    <property type="match status" value="1"/>
</dbReference>
<dbReference type="OrthoDB" id="1927475at2759"/>
<sequence>MVQLCLLNGEDDHSPWEHLQPPLRRRAVEPSLPPPAARVLPYTVVFSSGQDENFPASELNKGALGRGWQSPRFCTYPQEIIIELECQSKIASLQLLSHEYKIASKVEVFASSESPWGGKESLKQMKQLGFVSLDPNDKTKHQARELKHISIDCQAILVRLLLHTCFLNKMNAYNQVGIIALIVTGEPLAEQCMKEPLAKSPSVKCTRDFECKGHIPTPSKMNSTLNNGADDALNEVDSRTTQEILVLRKEKSKAVQIENYDEAKRLKHLIEHMLIVGVQIKALEHQKQAAVQEEDYDTAKSCKLQIEKIRESCKSDFKIDRKTQTISQLSEQENHDSVQFPKEGLTEWEMAQEDPTTANEHWKNLDIELGNSHGDSEFQDVEINILPSHEAPPVDQQSQYTSDTKQTEEMQASPLYHHHVHDLPSSSLRHGGGVVSGNKQKSVKDEDSPLSHDRWAVGHSPREFQDASTQTQECQKPDNQDSNEMDPLQHQDEETTKLSPYQMGSTRRESAESSLEEDPGASLEDNLLPEPLAEAIVKELEPILILIDPFYLDCLYSRHWQLRDKGLQHMGKQLQSQGVTEPISTIRATVKVLTRALNDKVSNVFQTSLQVLRLFVERYCTERPSKELHSSLNSIIVVLLEKLGHSNVRIKESATETFLFLAMTKEIGLNLLAPYLLKPPKSQATWKPILGRLQLLFIAIPMFGLQSHSQAGFPVEALMAFIIQSFGSPNGEVRNAAVKATVEAYRLMGPPLEKFLKGVKPAIHEVLIEKFEKVSNSLSSVASDPVIKSQRSNKDDQEKEKHPERLEVPNEHDDVHDQDNSLAELSEPLQKKPTVITKMPIKILSKRKTESKVQQSPHHDKPFQF</sequence>
<dbReference type="InterPro" id="IPR052607">
    <property type="entry name" value="CEP104-like"/>
</dbReference>
<feature type="compositionally biased region" description="Basic and acidic residues" evidence="1">
    <location>
        <begin position="442"/>
        <end position="465"/>
    </location>
</feature>
<feature type="compositionally biased region" description="Basic and acidic residues" evidence="1">
    <location>
        <begin position="792"/>
        <end position="819"/>
    </location>
</feature>
<dbReference type="GO" id="GO:0005929">
    <property type="term" value="C:cilium"/>
    <property type="evidence" value="ECO:0007669"/>
    <property type="project" value="TreeGrafter"/>
</dbReference>
<accession>A0A9D4VC29</accession>
<organism evidence="3 4">
    <name type="scientific">Adiantum capillus-veneris</name>
    <name type="common">Maidenhair fern</name>
    <dbReference type="NCBI Taxonomy" id="13818"/>
    <lineage>
        <taxon>Eukaryota</taxon>
        <taxon>Viridiplantae</taxon>
        <taxon>Streptophyta</taxon>
        <taxon>Embryophyta</taxon>
        <taxon>Tracheophyta</taxon>
        <taxon>Polypodiopsida</taxon>
        <taxon>Polypodiidae</taxon>
        <taxon>Polypodiales</taxon>
        <taxon>Pteridineae</taxon>
        <taxon>Pteridaceae</taxon>
        <taxon>Vittarioideae</taxon>
        <taxon>Adiantum</taxon>
    </lineage>
</organism>
<feature type="compositionally biased region" description="Basic and acidic residues" evidence="1">
    <location>
        <begin position="487"/>
        <end position="496"/>
    </location>
</feature>
<dbReference type="Pfam" id="PF21038">
    <property type="entry name" value="CEP104_N"/>
    <property type="match status" value="1"/>
</dbReference>
<feature type="region of interest" description="Disordered" evidence="1">
    <location>
        <begin position="421"/>
        <end position="525"/>
    </location>
</feature>
<reference evidence="3" key="1">
    <citation type="submission" date="2021-01" db="EMBL/GenBank/DDBJ databases">
        <title>Adiantum capillus-veneris genome.</title>
        <authorList>
            <person name="Fang Y."/>
            <person name="Liao Q."/>
        </authorList>
    </citation>
    <scope>NUCLEOTIDE SEQUENCE</scope>
    <source>
        <strain evidence="3">H3</strain>
        <tissue evidence="3">Leaf</tissue>
    </source>
</reference>
<gene>
    <name evidence="3" type="ORF">GOP47_0002591</name>
</gene>
<dbReference type="InterPro" id="IPR016024">
    <property type="entry name" value="ARM-type_fold"/>
</dbReference>
<dbReference type="InterPro" id="IPR011989">
    <property type="entry name" value="ARM-like"/>
</dbReference>
<feature type="region of interest" description="Disordered" evidence="1">
    <location>
        <begin position="388"/>
        <end position="409"/>
    </location>
</feature>
<dbReference type="PANTHER" id="PTHR13371:SF0">
    <property type="entry name" value="CENTROSOMAL PROTEIN OF 104 KDA"/>
    <property type="match status" value="1"/>
</dbReference>
<name>A0A9D4VC29_ADICA</name>
<feature type="region of interest" description="Disordered" evidence="1">
    <location>
        <begin position="782"/>
        <end position="865"/>
    </location>
</feature>
<dbReference type="InterPro" id="IPR034085">
    <property type="entry name" value="TOG"/>
</dbReference>
<dbReference type="Pfam" id="PF21040">
    <property type="entry name" value="CEP104-like_TOG"/>
    <property type="match status" value="1"/>
</dbReference>
<feature type="compositionally biased region" description="Basic and acidic residues" evidence="1">
    <location>
        <begin position="847"/>
        <end position="865"/>
    </location>
</feature>
<evidence type="ECO:0000313" key="3">
    <source>
        <dbReference type="EMBL" id="KAI5082848.1"/>
    </source>
</evidence>
<dbReference type="InterPro" id="IPR001943">
    <property type="entry name" value="UVR_dom"/>
</dbReference>
<dbReference type="InterPro" id="IPR008979">
    <property type="entry name" value="Galactose-bd-like_sf"/>
</dbReference>
<protein>
    <recommendedName>
        <fullName evidence="2">TOG domain-containing protein</fullName>
    </recommendedName>
</protein>
<keyword evidence="4" id="KW-1185">Reference proteome</keyword>
<evidence type="ECO:0000256" key="1">
    <source>
        <dbReference type="SAM" id="MobiDB-lite"/>
    </source>
</evidence>
<evidence type="ECO:0000259" key="2">
    <source>
        <dbReference type="SMART" id="SM01349"/>
    </source>
</evidence>
<comment type="caution">
    <text evidence="3">The sequence shown here is derived from an EMBL/GenBank/DDBJ whole genome shotgun (WGS) entry which is preliminary data.</text>
</comment>
<dbReference type="InterPro" id="IPR048739">
    <property type="entry name" value="CEP104_N"/>
</dbReference>
<evidence type="ECO:0000313" key="4">
    <source>
        <dbReference type="Proteomes" id="UP000886520"/>
    </source>
</evidence>
<dbReference type="Proteomes" id="UP000886520">
    <property type="component" value="Chromosome 3"/>
</dbReference>
<dbReference type="AlphaFoldDB" id="A0A9D4VC29"/>
<dbReference type="Gene3D" id="1.25.10.10">
    <property type="entry name" value="Leucine-rich Repeat Variant"/>
    <property type="match status" value="1"/>
</dbReference>
<dbReference type="EMBL" id="JABFUD020000002">
    <property type="protein sequence ID" value="KAI5082848.1"/>
    <property type="molecule type" value="Genomic_DNA"/>
</dbReference>
<dbReference type="PANTHER" id="PTHR13371">
    <property type="entry name" value="GLYCINE-, GLUTAMATE-, THIENYLCYCLOHEXYLPIPERIDINE-BINDING PROTEIN"/>
    <property type="match status" value="1"/>
</dbReference>
<proteinExistence type="predicted"/>